<gene>
    <name evidence="2" type="ORF">ACFOLG_13720</name>
</gene>
<dbReference type="Proteomes" id="UP001595741">
    <property type="component" value="Unassembled WGS sequence"/>
</dbReference>
<comment type="caution">
    <text evidence="2">The sequence shown here is derived from an EMBL/GenBank/DDBJ whole genome shotgun (WGS) entry which is preliminary data.</text>
</comment>
<dbReference type="InterPro" id="IPR003607">
    <property type="entry name" value="HD/PDEase_dom"/>
</dbReference>
<dbReference type="PANTHER" id="PTHR43155:SF2">
    <property type="entry name" value="CYCLIC DI-GMP PHOSPHODIESTERASE PA4108"/>
    <property type="match status" value="1"/>
</dbReference>
<dbReference type="EMBL" id="JBHRXN010000032">
    <property type="protein sequence ID" value="MFC3533238.1"/>
    <property type="molecule type" value="Genomic_DNA"/>
</dbReference>
<evidence type="ECO:0000259" key="1">
    <source>
        <dbReference type="PROSITE" id="PS51832"/>
    </source>
</evidence>
<dbReference type="Pfam" id="PF13487">
    <property type="entry name" value="HD_5"/>
    <property type="match status" value="1"/>
</dbReference>
<dbReference type="CDD" id="cd00077">
    <property type="entry name" value="HDc"/>
    <property type="match status" value="1"/>
</dbReference>
<proteinExistence type="predicted"/>
<dbReference type="Gene3D" id="1.10.3210.10">
    <property type="entry name" value="Hypothetical protein af1432"/>
    <property type="match status" value="1"/>
</dbReference>
<dbReference type="GO" id="GO:0016787">
    <property type="term" value="F:hydrolase activity"/>
    <property type="evidence" value="ECO:0007669"/>
    <property type="project" value="UniProtKB-KW"/>
</dbReference>
<protein>
    <submittedName>
        <fullName evidence="2">HD-GYP domain-containing protein</fullName>
        <ecNumber evidence="2">3.1.4.-</ecNumber>
    </submittedName>
</protein>
<dbReference type="RefSeq" id="WP_386092794.1">
    <property type="nucleotide sequence ID" value="NZ_JBHRXN010000032.1"/>
</dbReference>
<sequence>MTIDPTHYRLPDSLFVQNRLLQHGDWHFALSDKFRQRLYAPHQGKPLPPVPARQPNALQEVQALAAYFGQLLYLPPPRLQGEDIDALLARLQALLRHAPDGAIAAIMLCPWQDYTAQHGINAALLAGLLGPALQLPPDEQHSLTLAALCMNLGSATLHNELARHEGPLSTSQRKRLEIHPLVSSALLRELGFDSPLLHPCVLGHHERFDGNGYPFHLRQEQTSPLAQLLRVIDISTAKLMPRSYRQPVPAQRALAQLYTQGGEQFEPRYTTQLVKLLGVYPSGSFVRLASGDSAMVVAQGEQLNQPQLAPLRALEQRLAADGSTIASQLSVQVEARHLHKLGPLWPLPA</sequence>
<feature type="domain" description="HD-GYP" evidence="1">
    <location>
        <begin position="95"/>
        <end position="289"/>
    </location>
</feature>
<keyword evidence="2" id="KW-0378">Hydrolase</keyword>
<organism evidence="2 3">
    <name type="scientific">Vogesella facilis</name>
    <dbReference type="NCBI Taxonomy" id="1655232"/>
    <lineage>
        <taxon>Bacteria</taxon>
        <taxon>Pseudomonadati</taxon>
        <taxon>Pseudomonadota</taxon>
        <taxon>Betaproteobacteria</taxon>
        <taxon>Neisseriales</taxon>
        <taxon>Chromobacteriaceae</taxon>
        <taxon>Vogesella</taxon>
    </lineage>
</organism>
<evidence type="ECO:0000313" key="3">
    <source>
        <dbReference type="Proteomes" id="UP001595741"/>
    </source>
</evidence>
<evidence type="ECO:0000313" key="2">
    <source>
        <dbReference type="EMBL" id="MFC3533238.1"/>
    </source>
</evidence>
<accession>A0ABV7RK01</accession>
<reference evidence="3" key="1">
    <citation type="journal article" date="2019" name="Int. J. Syst. Evol. Microbiol.">
        <title>The Global Catalogue of Microorganisms (GCM) 10K type strain sequencing project: providing services to taxonomists for standard genome sequencing and annotation.</title>
        <authorList>
            <consortium name="The Broad Institute Genomics Platform"/>
            <consortium name="The Broad Institute Genome Sequencing Center for Infectious Disease"/>
            <person name="Wu L."/>
            <person name="Ma J."/>
        </authorList>
    </citation>
    <scope>NUCLEOTIDE SEQUENCE [LARGE SCALE GENOMIC DNA]</scope>
    <source>
        <strain evidence="3">KCTC 42742</strain>
    </source>
</reference>
<keyword evidence="3" id="KW-1185">Reference proteome</keyword>
<dbReference type="PROSITE" id="PS51832">
    <property type="entry name" value="HD_GYP"/>
    <property type="match status" value="1"/>
</dbReference>
<name>A0ABV7RK01_9NEIS</name>
<dbReference type="SUPFAM" id="SSF109604">
    <property type="entry name" value="HD-domain/PDEase-like"/>
    <property type="match status" value="1"/>
</dbReference>
<dbReference type="InterPro" id="IPR037522">
    <property type="entry name" value="HD_GYP_dom"/>
</dbReference>
<dbReference type="EC" id="3.1.4.-" evidence="2"/>
<dbReference type="PANTHER" id="PTHR43155">
    <property type="entry name" value="CYCLIC DI-GMP PHOSPHODIESTERASE PA4108-RELATED"/>
    <property type="match status" value="1"/>
</dbReference>